<dbReference type="InterPro" id="IPR030184">
    <property type="entry name" value="WAT1-related"/>
</dbReference>
<keyword evidence="2 5" id="KW-0812">Transmembrane</keyword>
<evidence type="ECO:0000256" key="1">
    <source>
        <dbReference type="ARBA" id="ARBA00004141"/>
    </source>
</evidence>
<gene>
    <name evidence="6" type="ORF">B296_00024147</name>
</gene>
<feature type="transmembrane region" description="Helical" evidence="5">
    <location>
        <begin position="214"/>
        <end position="234"/>
    </location>
</feature>
<feature type="transmembrane region" description="Helical" evidence="5">
    <location>
        <begin position="155"/>
        <end position="175"/>
    </location>
</feature>
<evidence type="ECO:0000256" key="2">
    <source>
        <dbReference type="ARBA" id="ARBA00022692"/>
    </source>
</evidence>
<dbReference type="InterPro" id="IPR037185">
    <property type="entry name" value="EmrE-like"/>
</dbReference>
<evidence type="ECO:0000313" key="7">
    <source>
        <dbReference type="Proteomes" id="UP000287651"/>
    </source>
</evidence>
<dbReference type="Proteomes" id="UP000287651">
    <property type="component" value="Unassembled WGS sequence"/>
</dbReference>
<keyword evidence="3 5" id="KW-1133">Transmembrane helix</keyword>
<dbReference type="PANTHER" id="PTHR31218">
    <property type="entry name" value="WAT1-RELATED PROTEIN"/>
    <property type="match status" value="1"/>
</dbReference>
<proteinExistence type="predicted"/>
<dbReference type="GO" id="GO:0022857">
    <property type="term" value="F:transmembrane transporter activity"/>
    <property type="evidence" value="ECO:0007669"/>
    <property type="project" value="InterPro"/>
</dbReference>
<feature type="transmembrane region" description="Helical" evidence="5">
    <location>
        <begin position="77"/>
        <end position="98"/>
    </location>
</feature>
<protein>
    <recommendedName>
        <fullName evidence="8">WAT1-related protein</fullName>
    </recommendedName>
</protein>
<feature type="transmembrane region" description="Helical" evidence="5">
    <location>
        <begin position="6"/>
        <end position="24"/>
    </location>
</feature>
<dbReference type="SUPFAM" id="SSF103481">
    <property type="entry name" value="Multidrug resistance efflux transporter EmrE"/>
    <property type="match status" value="1"/>
</dbReference>
<accession>A0A426YYP5</accession>
<evidence type="ECO:0000256" key="4">
    <source>
        <dbReference type="ARBA" id="ARBA00023136"/>
    </source>
</evidence>
<dbReference type="GO" id="GO:0016020">
    <property type="term" value="C:membrane"/>
    <property type="evidence" value="ECO:0007669"/>
    <property type="project" value="InterPro"/>
</dbReference>
<evidence type="ECO:0000313" key="6">
    <source>
        <dbReference type="EMBL" id="RRT56859.1"/>
    </source>
</evidence>
<organism evidence="6 7">
    <name type="scientific">Ensete ventricosum</name>
    <name type="common">Abyssinian banana</name>
    <name type="synonym">Musa ensete</name>
    <dbReference type="NCBI Taxonomy" id="4639"/>
    <lineage>
        <taxon>Eukaryota</taxon>
        <taxon>Viridiplantae</taxon>
        <taxon>Streptophyta</taxon>
        <taxon>Embryophyta</taxon>
        <taxon>Tracheophyta</taxon>
        <taxon>Spermatophyta</taxon>
        <taxon>Magnoliopsida</taxon>
        <taxon>Liliopsida</taxon>
        <taxon>Zingiberales</taxon>
        <taxon>Musaceae</taxon>
        <taxon>Ensete</taxon>
    </lineage>
</organism>
<keyword evidence="4 5" id="KW-0472">Membrane</keyword>
<feature type="transmembrane region" description="Helical" evidence="5">
    <location>
        <begin position="105"/>
        <end position="123"/>
    </location>
</feature>
<sequence>MGGDCTPTLAMVFVQVGFAGLNVLSKLAMDDGMSPFVMIAYRQIVATIFLSPVAFFLERYVTSNQILYFVGLKFSSPTIACALSNMLPAITFVIAVPFRTVAGQAKVVGTVLCVGGSMLMTFYRGGLIKMWQSPLHWRYAERMTTGEAGSDYQRMGFGAVLVIGSCFAWAIWFIIQAKLSKSFSSPYTSSAIMCFMASVQCLVIAAAVERRRLSAWALGWNIRLAASLYIVSLLRTID</sequence>
<dbReference type="AlphaFoldDB" id="A0A426YYP5"/>
<dbReference type="EMBL" id="AMZH03009435">
    <property type="protein sequence ID" value="RRT56859.1"/>
    <property type="molecule type" value="Genomic_DNA"/>
</dbReference>
<name>A0A426YYP5_ENSVE</name>
<evidence type="ECO:0008006" key="8">
    <source>
        <dbReference type="Google" id="ProtNLM"/>
    </source>
</evidence>
<reference evidence="6 7" key="1">
    <citation type="journal article" date="2014" name="Agronomy (Basel)">
        <title>A Draft Genome Sequence for Ensete ventricosum, the Drought-Tolerant Tree Against Hunger.</title>
        <authorList>
            <person name="Harrison J."/>
            <person name="Moore K.A."/>
            <person name="Paszkiewicz K."/>
            <person name="Jones T."/>
            <person name="Grant M."/>
            <person name="Ambacheew D."/>
            <person name="Muzemil S."/>
            <person name="Studholme D.J."/>
        </authorList>
    </citation>
    <scope>NUCLEOTIDE SEQUENCE [LARGE SCALE GENOMIC DNA]</scope>
</reference>
<evidence type="ECO:0000256" key="5">
    <source>
        <dbReference type="SAM" id="Phobius"/>
    </source>
</evidence>
<comment type="caution">
    <text evidence="6">The sequence shown here is derived from an EMBL/GenBank/DDBJ whole genome shotgun (WGS) entry which is preliminary data.</text>
</comment>
<evidence type="ECO:0000256" key="3">
    <source>
        <dbReference type="ARBA" id="ARBA00022989"/>
    </source>
</evidence>
<feature type="transmembrane region" description="Helical" evidence="5">
    <location>
        <begin position="36"/>
        <end position="57"/>
    </location>
</feature>
<feature type="transmembrane region" description="Helical" evidence="5">
    <location>
        <begin position="187"/>
        <end position="208"/>
    </location>
</feature>
<comment type="subcellular location">
    <subcellularLocation>
        <location evidence="1">Membrane</location>
        <topology evidence="1">Multi-pass membrane protein</topology>
    </subcellularLocation>
</comment>